<accession>A0A8S1LRZ2</accession>
<dbReference type="OMA" id="FNMFFKQ"/>
<evidence type="ECO:0000259" key="1">
    <source>
        <dbReference type="Pfam" id="PF07651"/>
    </source>
</evidence>
<dbReference type="Proteomes" id="UP000688137">
    <property type="component" value="Unassembled WGS sequence"/>
</dbReference>
<dbReference type="InterPro" id="IPR011417">
    <property type="entry name" value="ANTH_dom"/>
</dbReference>
<gene>
    <name evidence="2" type="ORF">PPRIM_AZ9-3.1.T0420281</name>
</gene>
<evidence type="ECO:0000313" key="2">
    <source>
        <dbReference type="EMBL" id="CAD8068681.1"/>
    </source>
</evidence>
<organism evidence="2 3">
    <name type="scientific">Paramecium primaurelia</name>
    <dbReference type="NCBI Taxonomy" id="5886"/>
    <lineage>
        <taxon>Eukaryota</taxon>
        <taxon>Sar</taxon>
        <taxon>Alveolata</taxon>
        <taxon>Ciliophora</taxon>
        <taxon>Intramacronucleata</taxon>
        <taxon>Oligohymenophorea</taxon>
        <taxon>Peniculida</taxon>
        <taxon>Parameciidae</taxon>
        <taxon>Paramecium</taxon>
    </lineage>
</organism>
<feature type="domain" description="AP180 N-terminal homology (ANTH)" evidence="1">
    <location>
        <begin position="50"/>
        <end position="284"/>
    </location>
</feature>
<dbReference type="GO" id="GO:0005543">
    <property type="term" value="F:phospholipid binding"/>
    <property type="evidence" value="ECO:0007669"/>
    <property type="project" value="InterPro"/>
</dbReference>
<keyword evidence="3" id="KW-1185">Reference proteome</keyword>
<reference evidence="2" key="1">
    <citation type="submission" date="2021-01" db="EMBL/GenBank/DDBJ databases">
        <authorList>
            <consortium name="Genoscope - CEA"/>
            <person name="William W."/>
        </authorList>
    </citation>
    <scope>NUCLEOTIDE SEQUENCE</scope>
</reference>
<sequence>MFNMFFKQQTEFERALSNTSILNNKPSLSIVDLKQLMQGFPQQPQLMCRTPQPIKKTFQTFFQALPEKASFCVKLKVLATCHVLLEDGIHGQQFSESFLIWNGFQIKQTYISKIGFREKNQDKEKFVQMYYEMLQRFANGFDLLRIAKLQQINSSKLTNDCIYYYKAINLLNHIFSYSQFIKYIYETVQELIVGEILLLIWNDVIATYLFIERIIFQFLVEYQIVQISLFFQLNGLVPEFIRLTSQIKIFYELNKNFFIEKQFKSPTWKIIDSKLLEDLEKYSQQLKLQKAKDRLIKKQCSKLSSLSTFYSTPQHQTAKSFLFGNTTFGYVKRLSTLNDPFDNNEEMTQFYKI</sequence>
<name>A0A8S1LRZ2_PARPR</name>
<evidence type="ECO:0000313" key="3">
    <source>
        <dbReference type="Proteomes" id="UP000688137"/>
    </source>
</evidence>
<dbReference type="EMBL" id="CAJJDM010000041">
    <property type="protein sequence ID" value="CAD8068681.1"/>
    <property type="molecule type" value="Genomic_DNA"/>
</dbReference>
<protein>
    <recommendedName>
        <fullName evidence="1">AP180 N-terminal homology (ANTH) domain-containing protein</fullName>
    </recommendedName>
</protein>
<proteinExistence type="predicted"/>
<comment type="caution">
    <text evidence="2">The sequence shown here is derived from an EMBL/GenBank/DDBJ whole genome shotgun (WGS) entry which is preliminary data.</text>
</comment>
<dbReference type="AlphaFoldDB" id="A0A8S1LRZ2"/>
<dbReference type="Pfam" id="PF07651">
    <property type="entry name" value="ANTH"/>
    <property type="match status" value="1"/>
</dbReference>